<reference evidence="1" key="3">
    <citation type="submission" date="2025-08" db="UniProtKB">
        <authorList>
            <consortium name="Ensembl"/>
        </authorList>
    </citation>
    <scope>IDENTIFICATION</scope>
    <source>
        <strain evidence="1">HSOK</strain>
    </source>
</reference>
<reference evidence="1 2" key="2">
    <citation type="submission" date="2017-04" db="EMBL/GenBank/DDBJ databases">
        <title>CpG methylation of centromeres and impact of large insertions on vertebrate speciation.</title>
        <authorList>
            <person name="Ichikawa K."/>
            <person name="Yoshimura J."/>
            <person name="Morishita S."/>
        </authorList>
    </citation>
    <scope>NUCLEOTIDE SEQUENCE</scope>
    <source>
        <strain evidence="1 2">HSOK</strain>
    </source>
</reference>
<evidence type="ECO:0000313" key="2">
    <source>
        <dbReference type="Proteomes" id="UP000265200"/>
    </source>
</evidence>
<protein>
    <submittedName>
        <fullName evidence="1">Uncharacterized protein</fullName>
    </submittedName>
</protein>
<proteinExistence type="predicted"/>
<dbReference type="Proteomes" id="UP000265200">
    <property type="component" value="Chromosome 6"/>
</dbReference>
<name>A0A3P9J5R6_ORYLA</name>
<organism evidence="1 2">
    <name type="scientific">Oryzias latipes</name>
    <name type="common">Japanese rice fish</name>
    <name type="synonym">Japanese killifish</name>
    <dbReference type="NCBI Taxonomy" id="8090"/>
    <lineage>
        <taxon>Eukaryota</taxon>
        <taxon>Metazoa</taxon>
        <taxon>Chordata</taxon>
        <taxon>Craniata</taxon>
        <taxon>Vertebrata</taxon>
        <taxon>Euteleostomi</taxon>
        <taxon>Actinopterygii</taxon>
        <taxon>Neopterygii</taxon>
        <taxon>Teleostei</taxon>
        <taxon>Neoteleostei</taxon>
        <taxon>Acanthomorphata</taxon>
        <taxon>Ovalentaria</taxon>
        <taxon>Atherinomorphae</taxon>
        <taxon>Beloniformes</taxon>
        <taxon>Adrianichthyidae</taxon>
        <taxon>Oryziinae</taxon>
        <taxon>Oryzias</taxon>
    </lineage>
</organism>
<reference evidence="1" key="4">
    <citation type="submission" date="2025-09" db="UniProtKB">
        <authorList>
            <consortium name="Ensembl"/>
        </authorList>
    </citation>
    <scope>IDENTIFICATION</scope>
    <source>
        <strain evidence="1">HSOK</strain>
    </source>
</reference>
<evidence type="ECO:0000313" key="1">
    <source>
        <dbReference type="Ensembl" id="ENSORLP00015027466.1"/>
    </source>
</evidence>
<reference key="1">
    <citation type="journal article" date="2007" name="Nature">
        <title>The medaka draft genome and insights into vertebrate genome evolution.</title>
        <authorList>
            <person name="Kasahara M."/>
            <person name="Naruse K."/>
            <person name="Sasaki S."/>
            <person name="Nakatani Y."/>
            <person name="Qu W."/>
            <person name="Ahsan B."/>
            <person name="Yamada T."/>
            <person name="Nagayasu Y."/>
            <person name="Doi K."/>
            <person name="Kasai Y."/>
            <person name="Jindo T."/>
            <person name="Kobayashi D."/>
            <person name="Shimada A."/>
            <person name="Toyoda A."/>
            <person name="Kuroki Y."/>
            <person name="Fujiyama A."/>
            <person name="Sasaki T."/>
            <person name="Shimizu A."/>
            <person name="Asakawa S."/>
            <person name="Shimizu N."/>
            <person name="Hashimoto S."/>
            <person name="Yang J."/>
            <person name="Lee Y."/>
            <person name="Matsushima K."/>
            <person name="Sugano S."/>
            <person name="Sakaizumi M."/>
            <person name="Narita T."/>
            <person name="Ohishi K."/>
            <person name="Haga S."/>
            <person name="Ohta F."/>
            <person name="Nomoto H."/>
            <person name="Nogata K."/>
            <person name="Morishita T."/>
            <person name="Endo T."/>
            <person name="Shin-I T."/>
            <person name="Takeda H."/>
            <person name="Morishita S."/>
            <person name="Kohara Y."/>
        </authorList>
    </citation>
    <scope>NUCLEOTIDE SEQUENCE [LARGE SCALE GENOMIC DNA]</scope>
    <source>
        <strain>Hd-rR</strain>
    </source>
</reference>
<dbReference type="AlphaFoldDB" id="A0A3P9J5R6"/>
<accession>A0A3P9J5R6</accession>
<sequence length="126" mass="14128">KLARLTSAQTVLPKPQNKFLMSFCCPDRELCVLQPGTVPEAGLRVQKLIVCGHLLPKECFVCYLFSRTLLSLQRHPFLKEPQKKGCCGFSFTCSLFFNAQTETLKECPPVSSKGDELNKHCICTNC</sequence>
<dbReference type="Ensembl" id="ENSORLT00015000288.1">
    <property type="protein sequence ID" value="ENSORLP00015027466.1"/>
    <property type="gene ID" value="ENSORLG00015009556.1"/>
</dbReference>